<organism evidence="2 3">
    <name type="scientific">Magallana gigas</name>
    <name type="common">Pacific oyster</name>
    <name type="synonym">Crassostrea gigas</name>
    <dbReference type="NCBI Taxonomy" id="29159"/>
    <lineage>
        <taxon>Eukaryota</taxon>
        <taxon>Metazoa</taxon>
        <taxon>Spiralia</taxon>
        <taxon>Lophotrochozoa</taxon>
        <taxon>Mollusca</taxon>
        <taxon>Bivalvia</taxon>
        <taxon>Autobranchia</taxon>
        <taxon>Pteriomorphia</taxon>
        <taxon>Ostreida</taxon>
        <taxon>Ostreoidea</taxon>
        <taxon>Ostreidae</taxon>
        <taxon>Magallana</taxon>
    </lineage>
</organism>
<feature type="chain" id="PRO_5036474870" description="Prokineticin domain-containing protein" evidence="1">
    <location>
        <begin position="20"/>
        <end position="291"/>
    </location>
</feature>
<evidence type="ECO:0000313" key="3">
    <source>
        <dbReference type="Proteomes" id="UP000005408"/>
    </source>
</evidence>
<evidence type="ECO:0000256" key="1">
    <source>
        <dbReference type="SAM" id="SignalP"/>
    </source>
</evidence>
<sequence length="291" mass="32189">MSKTLVIFLCSIFIASAIATQCFTDAECGQDECCFRHEGPMIVSKRQDLLLTATHHGVCERYQVLGDHCSPFDKLNGHCSCGPGLTCQFVPASTTMSPKRKLYMPGVCEKYQVCGENCSPFDKMNGHCSCGPGLSRIYYSVPKTYNVHDRNKDSVRPWDFSRETMLKSLRVLIFVCSTFTVSATLIPRTATKCFTDAECGQDECCFRHEGPWIVSKRQDGSLTGIHFGVCEKYQGLGDLCNSIDKMNGHCGCGPGLTCSAIIHHTTDTPTFQKRTFVPGQCQPNIPNVYPS</sequence>
<feature type="signal peptide" evidence="1">
    <location>
        <begin position="1"/>
        <end position="19"/>
    </location>
</feature>
<dbReference type="Gene3D" id="2.10.80.10">
    <property type="entry name" value="Lipase, subunit A"/>
    <property type="match status" value="2"/>
</dbReference>
<reference evidence="2" key="1">
    <citation type="submission" date="2022-08" db="UniProtKB">
        <authorList>
            <consortium name="EnsemblMetazoa"/>
        </authorList>
    </citation>
    <scope>IDENTIFICATION</scope>
    <source>
        <strain evidence="2">05x7-T-G4-1.051#20</strain>
    </source>
</reference>
<protein>
    <recommendedName>
        <fullName evidence="4">Prokineticin domain-containing protein</fullName>
    </recommendedName>
</protein>
<evidence type="ECO:0008006" key="4">
    <source>
        <dbReference type="Google" id="ProtNLM"/>
    </source>
</evidence>
<accession>A0A8W8P0A8</accession>
<dbReference type="EnsemblMetazoa" id="G791.3">
    <property type="protein sequence ID" value="G791.3:cds"/>
    <property type="gene ID" value="G791"/>
</dbReference>
<dbReference type="Proteomes" id="UP000005408">
    <property type="component" value="Unassembled WGS sequence"/>
</dbReference>
<dbReference type="AlphaFoldDB" id="A0A8W8P0A8"/>
<keyword evidence="3" id="KW-1185">Reference proteome</keyword>
<proteinExistence type="predicted"/>
<keyword evidence="1" id="KW-0732">Signal</keyword>
<name>A0A8W8P0A8_MAGGI</name>
<evidence type="ECO:0000313" key="2">
    <source>
        <dbReference type="EnsemblMetazoa" id="G791.3:cds"/>
    </source>
</evidence>